<evidence type="ECO:0000256" key="1">
    <source>
        <dbReference type="SAM" id="MobiDB-lite"/>
    </source>
</evidence>
<feature type="compositionally biased region" description="Polar residues" evidence="1">
    <location>
        <begin position="153"/>
        <end position="166"/>
    </location>
</feature>
<keyword evidence="3" id="KW-1185">Reference proteome</keyword>
<name>A0ABR2B099_9ROSI</name>
<feature type="region of interest" description="Disordered" evidence="1">
    <location>
        <begin position="197"/>
        <end position="218"/>
    </location>
</feature>
<sequence>MVNKQDVINRGGNPLGCWEAENENLSDAFYHNYLHDSSKIYTEQSYNMLTRANGFNTTGSDDIDDIDLATSDSSEPDLLWQFNKTKLSNITNGIESKIKKPTSKLARNPEMSKNLHHMTGPSPSRKLPTGVGQPLHRNMRQSVIADGKRKTGVENNNTQSSYSPPLTHTAAHDPAIEQFFLYQLWFGAALYRLPPENPEFPNNSGDKCAPPTHHPHFD</sequence>
<comment type="caution">
    <text evidence="2">The sequence shown here is derived from an EMBL/GenBank/DDBJ whole genome shotgun (WGS) entry which is preliminary data.</text>
</comment>
<gene>
    <name evidence="2" type="ORF">V6N12_011553</name>
</gene>
<accession>A0ABR2B099</accession>
<protein>
    <submittedName>
        <fullName evidence="2">Uncharacterized protein</fullName>
    </submittedName>
</protein>
<proteinExistence type="predicted"/>
<evidence type="ECO:0000313" key="3">
    <source>
        <dbReference type="Proteomes" id="UP001472677"/>
    </source>
</evidence>
<evidence type="ECO:0000313" key="2">
    <source>
        <dbReference type="EMBL" id="KAK8499468.1"/>
    </source>
</evidence>
<feature type="region of interest" description="Disordered" evidence="1">
    <location>
        <begin position="112"/>
        <end position="169"/>
    </location>
</feature>
<organism evidence="2 3">
    <name type="scientific">Hibiscus sabdariffa</name>
    <name type="common">roselle</name>
    <dbReference type="NCBI Taxonomy" id="183260"/>
    <lineage>
        <taxon>Eukaryota</taxon>
        <taxon>Viridiplantae</taxon>
        <taxon>Streptophyta</taxon>
        <taxon>Embryophyta</taxon>
        <taxon>Tracheophyta</taxon>
        <taxon>Spermatophyta</taxon>
        <taxon>Magnoliopsida</taxon>
        <taxon>eudicotyledons</taxon>
        <taxon>Gunneridae</taxon>
        <taxon>Pentapetalae</taxon>
        <taxon>rosids</taxon>
        <taxon>malvids</taxon>
        <taxon>Malvales</taxon>
        <taxon>Malvaceae</taxon>
        <taxon>Malvoideae</taxon>
        <taxon>Hibiscus</taxon>
    </lineage>
</organism>
<dbReference type="Proteomes" id="UP001472677">
    <property type="component" value="Unassembled WGS sequence"/>
</dbReference>
<dbReference type="EMBL" id="JBBPBM010000235">
    <property type="protein sequence ID" value="KAK8499468.1"/>
    <property type="molecule type" value="Genomic_DNA"/>
</dbReference>
<reference evidence="2 3" key="1">
    <citation type="journal article" date="2024" name="G3 (Bethesda)">
        <title>Genome assembly of Hibiscus sabdariffa L. provides insights into metabolisms of medicinal natural products.</title>
        <authorList>
            <person name="Kim T."/>
        </authorList>
    </citation>
    <scope>NUCLEOTIDE SEQUENCE [LARGE SCALE GENOMIC DNA]</scope>
    <source>
        <strain evidence="2">TK-2024</strain>
        <tissue evidence="2">Old leaves</tissue>
    </source>
</reference>